<dbReference type="RefSeq" id="WP_369238109.1">
    <property type="nucleotide sequence ID" value="NZ_CP163435.1"/>
</dbReference>
<dbReference type="PANTHER" id="PTHR43784:SF2">
    <property type="entry name" value="GDSL-LIKE LIPASE_ACYLHYDROLASE, PUTATIVE (AFU_ORTHOLOGUE AFUA_2G00820)-RELATED"/>
    <property type="match status" value="1"/>
</dbReference>
<dbReference type="InterPro" id="IPR036514">
    <property type="entry name" value="SGNH_hydro_sf"/>
</dbReference>
<reference evidence="2" key="1">
    <citation type="submission" date="2024-07" db="EMBL/GenBank/DDBJ databases">
        <authorList>
            <person name="Yu S.T."/>
        </authorList>
    </citation>
    <scope>NUCLEOTIDE SEQUENCE</scope>
    <source>
        <strain evidence="2">R21</strain>
    </source>
</reference>
<dbReference type="Pfam" id="PF13472">
    <property type="entry name" value="Lipase_GDSL_2"/>
    <property type="match status" value="1"/>
</dbReference>
<gene>
    <name evidence="2" type="ORF">AB5J56_33265</name>
</gene>
<dbReference type="EMBL" id="CP163435">
    <property type="protein sequence ID" value="XDQ29270.1"/>
    <property type="molecule type" value="Genomic_DNA"/>
</dbReference>
<dbReference type="InterPro" id="IPR013830">
    <property type="entry name" value="SGNH_hydro"/>
</dbReference>
<dbReference type="InterPro" id="IPR053140">
    <property type="entry name" value="GDSL_Rv0518-like"/>
</dbReference>
<dbReference type="Gene3D" id="3.40.50.1110">
    <property type="entry name" value="SGNH hydrolase"/>
    <property type="match status" value="1"/>
</dbReference>
<organism evidence="2">
    <name type="scientific">Streptomyces sp. R21</name>
    <dbReference type="NCBI Taxonomy" id="3238627"/>
    <lineage>
        <taxon>Bacteria</taxon>
        <taxon>Bacillati</taxon>
        <taxon>Actinomycetota</taxon>
        <taxon>Actinomycetes</taxon>
        <taxon>Kitasatosporales</taxon>
        <taxon>Streptomycetaceae</taxon>
        <taxon>Streptomyces</taxon>
    </lineage>
</organism>
<dbReference type="SUPFAM" id="SSF52266">
    <property type="entry name" value="SGNH hydrolase"/>
    <property type="match status" value="1"/>
</dbReference>
<accession>A0AB39PHZ1</accession>
<name>A0AB39PHZ1_9ACTN</name>
<evidence type="ECO:0000313" key="2">
    <source>
        <dbReference type="EMBL" id="XDQ29270.1"/>
    </source>
</evidence>
<dbReference type="AlphaFoldDB" id="A0AB39PHZ1"/>
<evidence type="ECO:0000259" key="1">
    <source>
        <dbReference type="Pfam" id="PF13472"/>
    </source>
</evidence>
<dbReference type="PANTHER" id="PTHR43784">
    <property type="entry name" value="GDSL-LIKE LIPASE/ACYLHYDROLASE, PUTATIVE (AFU_ORTHOLOGUE AFUA_2G00820)-RELATED"/>
    <property type="match status" value="1"/>
</dbReference>
<proteinExistence type="predicted"/>
<feature type="domain" description="SGNH hydrolase-type esterase" evidence="1">
    <location>
        <begin position="178"/>
        <end position="370"/>
    </location>
</feature>
<sequence>MTTTWTAAHRSAVINPHETVKLFEPRGFNDQTVRQAVRPAGAGTAYRIRLSNRYGKEPLHIGGAHTAARTEGHGIDVSTDTALLFAGATAVTIPVGEEIISDPVERAVGAGEELVVSLYLPGDTGLTTFSGVPYDIGHAAPGDQLSAQVLENSEELATGHFLTGVDVRTPEGTRIAVAFGDSWIEGAFTTPGTDNSFPGQLSRRLTHGWVVNTGISGNRLLTDEIGEHLLARIEHDVLAVPGVSHVLTHIGLNDLGLPGFSSYPEPGTLPTAADLIAGLTTLADRLHAAGLTVIGSTIGPYGGTIYDGYDSEAGQAVRRDVNTWLLGDNHPFDAITDIAAAVADPAQPDRIREEFNAGDGLHVNDAGAKAIADAVDVTLLDLEKTQL</sequence>
<protein>
    <submittedName>
        <fullName evidence="2">GDSL-type esterase/lipase family protein</fullName>
    </submittedName>
</protein>